<sequence>MKKVLLLLVLVGLVVGGWILVQSNSASSKGSSSFQLFGTVDLNEENQDQDELESSDEEDSSEEEDDFGNFVENHKTPWSKKVVIEDSSQEQSK</sequence>
<evidence type="ECO:0000256" key="1">
    <source>
        <dbReference type="SAM" id="MobiDB-lite"/>
    </source>
</evidence>
<dbReference type="EMBL" id="JACBXX010000193">
    <property type="protein sequence ID" value="NYS97296.1"/>
    <property type="molecule type" value="Genomic_DNA"/>
</dbReference>
<accession>A0A7Z0M7T5</accession>
<feature type="compositionally biased region" description="Acidic residues" evidence="1">
    <location>
        <begin position="44"/>
        <end position="67"/>
    </location>
</feature>
<dbReference type="Proteomes" id="UP000589521">
    <property type="component" value="Unassembled WGS sequence"/>
</dbReference>
<protein>
    <submittedName>
        <fullName evidence="2">Uncharacterized protein</fullName>
    </submittedName>
</protein>
<dbReference type="RefSeq" id="WP_179925862.1">
    <property type="nucleotide sequence ID" value="NZ_JACBXX010000193.1"/>
</dbReference>
<gene>
    <name evidence="2" type="ORF">HZY94_08950</name>
</gene>
<organism evidence="2 3">
    <name type="scientific">Streptococcus danieliae</name>
    <dbReference type="NCBI Taxonomy" id="747656"/>
    <lineage>
        <taxon>Bacteria</taxon>
        <taxon>Bacillati</taxon>
        <taxon>Bacillota</taxon>
        <taxon>Bacilli</taxon>
        <taxon>Lactobacillales</taxon>
        <taxon>Streptococcaceae</taxon>
        <taxon>Streptococcus</taxon>
    </lineage>
</organism>
<name>A0A7Z0M7T5_9STRE</name>
<evidence type="ECO:0000313" key="2">
    <source>
        <dbReference type="EMBL" id="NYS97296.1"/>
    </source>
</evidence>
<evidence type="ECO:0000313" key="3">
    <source>
        <dbReference type="Proteomes" id="UP000589521"/>
    </source>
</evidence>
<comment type="caution">
    <text evidence="2">The sequence shown here is derived from an EMBL/GenBank/DDBJ whole genome shotgun (WGS) entry which is preliminary data.</text>
</comment>
<proteinExistence type="predicted"/>
<reference evidence="2 3" key="1">
    <citation type="submission" date="2020-07" db="EMBL/GenBank/DDBJ databases">
        <title>MOT database genomes.</title>
        <authorList>
            <person name="Joseph S."/>
            <person name="Aduse-Opoku J."/>
            <person name="Hashim A."/>
            <person name="Wade W."/>
            <person name="Curtis M."/>
        </authorList>
    </citation>
    <scope>NUCLEOTIDE SEQUENCE [LARGE SCALE GENOMIC DNA]</scope>
    <source>
        <strain evidence="2 3">STR</strain>
    </source>
</reference>
<feature type="region of interest" description="Disordered" evidence="1">
    <location>
        <begin position="44"/>
        <end position="93"/>
    </location>
</feature>
<dbReference type="AlphaFoldDB" id="A0A7Z0M7T5"/>